<evidence type="ECO:0000256" key="8">
    <source>
        <dbReference type="ARBA" id="ARBA00041137"/>
    </source>
</evidence>
<dbReference type="GO" id="GO:0047545">
    <property type="term" value="F:(S)-2-hydroxyglutarate dehydrogenase activity"/>
    <property type="evidence" value="ECO:0007669"/>
    <property type="project" value="UniProtKB-EC"/>
</dbReference>
<evidence type="ECO:0000313" key="10">
    <source>
        <dbReference type="EMBL" id="OEL35689.1"/>
    </source>
</evidence>
<keyword evidence="11" id="KW-1185">Reference proteome</keyword>
<dbReference type="Proteomes" id="UP000095767">
    <property type="component" value="Unassembled WGS sequence"/>
</dbReference>
<feature type="domain" description="FAD dependent oxidoreductase" evidence="9">
    <location>
        <begin position="27"/>
        <end position="457"/>
    </location>
</feature>
<organism evidence="10 11">
    <name type="scientific">Dichanthelium oligosanthes</name>
    <dbReference type="NCBI Taxonomy" id="888268"/>
    <lineage>
        <taxon>Eukaryota</taxon>
        <taxon>Viridiplantae</taxon>
        <taxon>Streptophyta</taxon>
        <taxon>Embryophyta</taxon>
        <taxon>Tracheophyta</taxon>
        <taxon>Spermatophyta</taxon>
        <taxon>Magnoliopsida</taxon>
        <taxon>Liliopsida</taxon>
        <taxon>Poales</taxon>
        <taxon>Poaceae</taxon>
        <taxon>PACMAD clade</taxon>
        <taxon>Panicoideae</taxon>
        <taxon>Panicodae</taxon>
        <taxon>Paniceae</taxon>
        <taxon>Dichantheliinae</taxon>
        <taxon>Dichanthelium</taxon>
    </lineage>
</organism>
<dbReference type="PANTHER" id="PTHR43104:SF4">
    <property type="entry name" value="L-2-HYDROXYGLUTARATE DEHYDROGENASE, MITOCHONDRIAL"/>
    <property type="match status" value="1"/>
</dbReference>
<protein>
    <recommendedName>
        <fullName evidence="8">L-2-hydroxyglutarate dehydrogenase, mitochondrial</fullName>
        <ecNumber evidence="7">1.1.99.2</ecNumber>
    </recommendedName>
</protein>
<keyword evidence="3" id="KW-0274">FAD</keyword>
<comment type="similarity">
    <text evidence="6">Belongs to the L2HGDH family.</text>
</comment>
<dbReference type="Gene3D" id="3.30.9.10">
    <property type="entry name" value="D-Amino Acid Oxidase, subunit A, domain 2"/>
    <property type="match status" value="1"/>
</dbReference>
<sequence>MLLLRRLAGAVAEARGLASGTPREAADAVVVGAGVVGLAVARALAMAGREVVVVEAAPSFGTGTSSRNSEVIHAGIYYPPRSLKVRASLSVLLPGRIRHARSLCIISVAHIGSSISVSLQSSGSVLRSGAGNGYHLARLCVRGKEMLYNYCAERGVAHKRLGKLIVATGAAETGKLDMLLRNAKESGVNDLQLMEGSQAMEMEPELRCLKALLSPSTGIVDSHSFMLSLLADAENLGTTISYNTAVIGGHVGYEGLELHICESKELQNHPVGSHVLLPKLLINSAGLSAVPLAKRFRGLDQAFVPNPHYARGCYFTLSQTKSPFSHLIYPLPEDGGIGVHVTIDLNGLVRFGPDVEWLDGGEDPVSCFLNRFDYSVDPTRCSVFYPVVRKYFPNLKDGSLEPGYSGIRPKLCGPGQPPPDFVIQGPDIHGIPGLINLFGIESPGLTSSLAIAEHIVSRYL</sequence>
<reference evidence="10 11" key="1">
    <citation type="submission" date="2016-09" db="EMBL/GenBank/DDBJ databases">
        <title>The draft genome of Dichanthelium oligosanthes: A C3 panicoid grass species.</title>
        <authorList>
            <person name="Studer A.J."/>
            <person name="Schnable J.C."/>
            <person name="Brutnell T.P."/>
        </authorList>
    </citation>
    <scope>NUCLEOTIDE SEQUENCE [LARGE SCALE GENOMIC DNA]</scope>
    <source>
        <strain evidence="11">cv. Kellogg 1175</strain>
        <tissue evidence="10">Leaf</tissue>
    </source>
</reference>
<keyword evidence="4" id="KW-0560">Oxidoreductase</keyword>
<gene>
    <name evidence="10" type="ORF">BAE44_0003291</name>
</gene>
<accession>A0A1E5WE88</accession>
<evidence type="ECO:0000256" key="7">
    <source>
        <dbReference type="ARBA" id="ARBA00038878"/>
    </source>
</evidence>
<dbReference type="InterPro" id="IPR036188">
    <property type="entry name" value="FAD/NAD-bd_sf"/>
</dbReference>
<evidence type="ECO:0000256" key="4">
    <source>
        <dbReference type="ARBA" id="ARBA00023002"/>
    </source>
</evidence>
<comment type="catalytic activity">
    <reaction evidence="5">
        <text>(S)-2-hydroxyglutarate + A = 2-oxoglutarate + AH2</text>
        <dbReference type="Rhea" id="RHEA:21252"/>
        <dbReference type="ChEBI" id="CHEBI:13193"/>
        <dbReference type="ChEBI" id="CHEBI:16782"/>
        <dbReference type="ChEBI" id="CHEBI:16810"/>
        <dbReference type="ChEBI" id="CHEBI:17499"/>
        <dbReference type="EC" id="1.1.99.2"/>
    </reaction>
</comment>
<name>A0A1E5WE88_9POAL</name>
<dbReference type="EC" id="1.1.99.2" evidence="7"/>
<dbReference type="EMBL" id="LWDX02011369">
    <property type="protein sequence ID" value="OEL35689.1"/>
    <property type="molecule type" value="Genomic_DNA"/>
</dbReference>
<dbReference type="Gene3D" id="3.50.50.60">
    <property type="entry name" value="FAD/NAD(P)-binding domain"/>
    <property type="match status" value="2"/>
</dbReference>
<evidence type="ECO:0000256" key="6">
    <source>
        <dbReference type="ARBA" id="ARBA00037941"/>
    </source>
</evidence>
<evidence type="ECO:0000256" key="5">
    <source>
        <dbReference type="ARBA" id="ARBA00036066"/>
    </source>
</evidence>
<comment type="cofactor">
    <cofactor evidence="1">
        <name>FAD</name>
        <dbReference type="ChEBI" id="CHEBI:57692"/>
    </cofactor>
</comment>
<evidence type="ECO:0000256" key="2">
    <source>
        <dbReference type="ARBA" id="ARBA00022630"/>
    </source>
</evidence>
<evidence type="ECO:0000259" key="9">
    <source>
        <dbReference type="Pfam" id="PF01266"/>
    </source>
</evidence>
<dbReference type="AlphaFoldDB" id="A0A1E5WE88"/>
<comment type="caution">
    <text evidence="10">The sequence shown here is derived from an EMBL/GenBank/DDBJ whole genome shotgun (WGS) entry which is preliminary data.</text>
</comment>
<dbReference type="Pfam" id="PF01266">
    <property type="entry name" value="DAO"/>
    <property type="match status" value="1"/>
</dbReference>
<evidence type="ECO:0000256" key="1">
    <source>
        <dbReference type="ARBA" id="ARBA00001974"/>
    </source>
</evidence>
<evidence type="ECO:0000313" key="11">
    <source>
        <dbReference type="Proteomes" id="UP000095767"/>
    </source>
</evidence>
<dbReference type="STRING" id="888268.A0A1E5WE88"/>
<dbReference type="SUPFAM" id="SSF51905">
    <property type="entry name" value="FAD/NAD(P)-binding domain"/>
    <property type="match status" value="1"/>
</dbReference>
<keyword evidence="2" id="KW-0285">Flavoprotein</keyword>
<dbReference type="PANTHER" id="PTHR43104">
    <property type="entry name" value="L-2-HYDROXYGLUTARATE DEHYDROGENASE, MITOCHONDRIAL"/>
    <property type="match status" value="1"/>
</dbReference>
<proteinExistence type="inferred from homology"/>
<evidence type="ECO:0000256" key="3">
    <source>
        <dbReference type="ARBA" id="ARBA00022827"/>
    </source>
</evidence>
<dbReference type="InterPro" id="IPR006076">
    <property type="entry name" value="FAD-dep_OxRdtase"/>
</dbReference>
<dbReference type="OrthoDB" id="498204at2759"/>